<evidence type="ECO:0000313" key="3">
    <source>
        <dbReference type="Proteomes" id="UP000316621"/>
    </source>
</evidence>
<dbReference type="GO" id="GO:0004185">
    <property type="term" value="F:serine-type carboxypeptidase activity"/>
    <property type="evidence" value="ECO:0007669"/>
    <property type="project" value="InterPro"/>
</dbReference>
<dbReference type="AlphaFoldDB" id="A0A4Y7KYX1"/>
<reference evidence="2 3" key="1">
    <citation type="journal article" date="2018" name="Science">
        <title>The opium poppy genome and morphinan production.</title>
        <authorList>
            <person name="Guo L."/>
            <person name="Winzer T."/>
            <person name="Yang X."/>
            <person name="Li Y."/>
            <person name="Ning Z."/>
            <person name="He Z."/>
            <person name="Teodor R."/>
            <person name="Lu Y."/>
            <person name="Bowser T.A."/>
            <person name="Graham I.A."/>
            <person name="Ye K."/>
        </authorList>
    </citation>
    <scope>NUCLEOTIDE SEQUENCE [LARGE SCALE GENOMIC DNA]</scope>
    <source>
        <strain evidence="3">cv. HN1</strain>
        <tissue evidence="2">Leaves</tissue>
    </source>
</reference>
<accession>A0A4Y7KYX1</accession>
<evidence type="ECO:0000313" key="2">
    <source>
        <dbReference type="EMBL" id="RZC77149.1"/>
    </source>
</evidence>
<dbReference type="Gramene" id="RZC77149">
    <property type="protein sequence ID" value="RZC77149"/>
    <property type="gene ID" value="C5167_001332"/>
</dbReference>
<dbReference type="Proteomes" id="UP000316621">
    <property type="component" value="Chromosome 9"/>
</dbReference>
<comment type="similarity">
    <text evidence="1">Belongs to the peptidase S10 family.</text>
</comment>
<sequence length="241" mass="26640">MTLVRRSSFKGDGPLHKKNMMYSMLRELGSQTQMDKAKGGLHINLEQSDNNSINWMLPTCELCGGGAGGQVTCMTSHVVCTGIFNKIMSHARITTALLGYLRYVLVVWDYDVFCNWLGNSRSVHAMKWSVVDGAEKGQLISSGPLSFLKVHDAGQMVPMDQPKATLEMLRRWTHGKLLVGAESDDGVATDLSRELNVGHEMVQSAIVSSTVPFVVDELGENMQQLRLHRELDNVPGYDISV</sequence>
<proteinExistence type="inferred from homology"/>
<organism evidence="2 3">
    <name type="scientific">Papaver somniferum</name>
    <name type="common">Opium poppy</name>
    <dbReference type="NCBI Taxonomy" id="3469"/>
    <lineage>
        <taxon>Eukaryota</taxon>
        <taxon>Viridiplantae</taxon>
        <taxon>Streptophyta</taxon>
        <taxon>Embryophyta</taxon>
        <taxon>Tracheophyta</taxon>
        <taxon>Spermatophyta</taxon>
        <taxon>Magnoliopsida</taxon>
        <taxon>Ranunculales</taxon>
        <taxon>Papaveraceae</taxon>
        <taxon>Papaveroideae</taxon>
        <taxon>Papaver</taxon>
    </lineage>
</organism>
<dbReference type="InterPro" id="IPR001563">
    <property type="entry name" value="Peptidase_S10"/>
</dbReference>
<name>A0A4Y7KYX1_PAPSO</name>
<protein>
    <submittedName>
        <fullName evidence="2">Uncharacterized protein</fullName>
    </submittedName>
</protein>
<dbReference type="Gene3D" id="3.40.50.1820">
    <property type="entry name" value="alpha/beta hydrolase"/>
    <property type="match status" value="1"/>
</dbReference>
<dbReference type="EMBL" id="CM010723">
    <property type="protein sequence ID" value="RZC77149.1"/>
    <property type="molecule type" value="Genomic_DNA"/>
</dbReference>
<keyword evidence="3" id="KW-1185">Reference proteome</keyword>
<dbReference type="InterPro" id="IPR029058">
    <property type="entry name" value="AB_hydrolase_fold"/>
</dbReference>
<gene>
    <name evidence="2" type="ORF">C5167_001332</name>
</gene>
<evidence type="ECO:0000256" key="1">
    <source>
        <dbReference type="ARBA" id="ARBA00009431"/>
    </source>
</evidence>
<dbReference type="Pfam" id="PF00450">
    <property type="entry name" value="Peptidase_S10"/>
    <property type="match status" value="1"/>
</dbReference>
<dbReference type="SUPFAM" id="SSF53474">
    <property type="entry name" value="alpha/beta-Hydrolases"/>
    <property type="match status" value="1"/>
</dbReference>
<dbReference type="GO" id="GO:0006508">
    <property type="term" value="P:proteolysis"/>
    <property type="evidence" value="ECO:0007669"/>
    <property type="project" value="InterPro"/>
</dbReference>